<evidence type="ECO:0000313" key="4">
    <source>
        <dbReference type="EMBL" id="AIX15892.1"/>
    </source>
</evidence>
<evidence type="ECO:0000256" key="1">
    <source>
        <dbReference type="SAM" id="MobiDB-lite"/>
    </source>
</evidence>
<evidence type="ECO:0000313" key="2">
    <source>
        <dbReference type="EMBL" id="AIX14382.1"/>
    </source>
</evidence>
<evidence type="ECO:0000313" key="17">
    <source>
        <dbReference type="EMBL" id="AIX35534.1"/>
    </source>
</evidence>
<sequence length="92" mass="10802">MELPKIKNDMLPKELKEILGDADAEFESIVDPMDVIDVSLDLDSYYEGRHKVATMLVESRKKLEEYQRKERHEIQRHHKGSKTDNKESEETS</sequence>
<evidence type="ECO:0000313" key="16">
    <source>
        <dbReference type="EMBL" id="AIX35111.1"/>
    </source>
</evidence>
<feature type="region of interest" description="Disordered" evidence="1">
    <location>
        <begin position="67"/>
        <end position="92"/>
    </location>
</feature>
<dbReference type="EMBL" id="KJ019030">
    <property type="protein sequence ID" value="AIX15245.1"/>
    <property type="molecule type" value="Genomic_DNA"/>
</dbReference>
<dbReference type="Proteomes" id="UP000185406">
    <property type="component" value="Segment"/>
</dbReference>
<dbReference type="EMBL" id="KJ019076">
    <property type="protein sequence ID" value="AIX25631.1"/>
    <property type="molecule type" value="Genomic_DNA"/>
</dbReference>
<dbReference type="EMBL" id="KJ019137">
    <property type="protein sequence ID" value="AIX40141.1"/>
    <property type="molecule type" value="Genomic_DNA"/>
</dbReference>
<evidence type="ECO:0000313" key="5">
    <source>
        <dbReference type="EMBL" id="AIX17003.1"/>
    </source>
</evidence>
<reference evidence="26 27" key="1">
    <citation type="submission" date="2013-12" db="EMBL/GenBank/DDBJ databases">
        <title>Ecological redundancy of diverse viral populations within a natural community.</title>
        <authorList>
            <person name="Gregory A.C."/>
            <person name="LaButti K."/>
            <person name="Copeland A."/>
            <person name="Woyke T."/>
            <person name="Sullivan M.B."/>
        </authorList>
    </citation>
    <scope>NUCLEOTIDE SEQUENCE [LARGE SCALE GENOMIC DNA]</scope>
    <source>
        <strain evidence="19">Syn7803C101</strain>
        <strain evidence="20">Syn7803C104</strain>
        <strain evidence="21">Syn7803C107</strain>
        <strain evidence="22">Syn7803C26</strain>
        <strain evidence="23">Syn7803C31</strain>
        <strain evidence="24">Syn7803C33</strain>
        <strain evidence="25">Syn7803C38</strain>
        <strain evidence="2">Syn7803C42</strain>
        <strain evidence="3">Syn7803C47</strain>
        <strain evidence="4">Syn7803C53</strain>
        <strain evidence="5">Syn7803C59</strain>
        <strain evidence="6">Syn7803C60</strain>
        <strain evidence="7">Syn7803C86</strain>
        <strain evidence="8">Syn7803C99</strain>
        <strain evidence="15">Syn7803US1</strain>
        <strain evidence="9">Syn7803US101</strain>
        <strain evidence="10">Syn7803US102</strain>
        <strain evidence="11">Syn7803US112</strain>
        <strain evidence="12">Syn7803US117</strain>
        <strain evidence="13">Syn7803US123</strain>
        <strain evidence="14">Syn7803US19</strain>
        <strain evidence="16">Syn7803US60</strain>
        <strain evidence="17">Syn7803US62</strain>
        <strain evidence="18">Syn7803US79</strain>
    </source>
</reference>
<name>A0A0E3HEZ5_9CAUD</name>
<dbReference type="EMBL" id="KJ019026">
    <property type="protein sequence ID" value="AIX14382.1"/>
    <property type="molecule type" value="Genomic_DNA"/>
</dbReference>
<dbReference type="Proteomes" id="UP000185392">
    <property type="component" value="Segment"/>
</dbReference>
<evidence type="ECO:0000313" key="12">
    <source>
        <dbReference type="EMBL" id="AIX26708.1"/>
    </source>
</evidence>
<evidence type="ECO:0000313" key="24">
    <source>
        <dbReference type="EMBL" id="AIX45538.1"/>
    </source>
</evidence>
<evidence type="ECO:0000313" key="6">
    <source>
        <dbReference type="EMBL" id="AIX17209.1"/>
    </source>
</evidence>
<organism evidence="13 28">
    <name type="scientific">Synechococcus phage ACG-2014a</name>
    <dbReference type="NCBI Taxonomy" id="1493507"/>
    <lineage>
        <taxon>Viruses</taxon>
        <taxon>Duplodnaviria</taxon>
        <taxon>Heunggongvirae</taxon>
        <taxon>Uroviricota</taxon>
        <taxon>Caudoviricetes</taxon>
        <taxon>Pantevenvirales</taxon>
        <taxon>Kyanoviridae</taxon>
        <taxon>Acionnavirus</taxon>
        <taxon>Acionnavirus monteraybay</taxon>
    </lineage>
</organism>
<dbReference type="Proteomes" id="UP000185409">
    <property type="component" value="Segment"/>
</dbReference>
<dbReference type="EMBL" id="KJ019116">
    <property type="protein sequence ID" value="AIX35534.1"/>
    <property type="molecule type" value="Genomic_DNA"/>
</dbReference>
<evidence type="ECO:0000313" key="3">
    <source>
        <dbReference type="EMBL" id="AIX15245.1"/>
    </source>
</evidence>
<dbReference type="Proteomes" id="UP000185395">
    <property type="component" value="Segment"/>
</dbReference>
<dbReference type="EMBL" id="KJ019068">
    <property type="protein sequence ID" value="AIX23882.1"/>
    <property type="molecule type" value="Genomic_DNA"/>
</dbReference>
<dbReference type="EMBL" id="KJ019138">
    <property type="protein sequence ID" value="AIX40349.1"/>
    <property type="molecule type" value="Genomic_DNA"/>
</dbReference>
<dbReference type="Proteomes" id="UP000185396">
    <property type="component" value="Segment"/>
</dbReference>
<dbReference type="Proteomes" id="UP000185393">
    <property type="component" value="Segment"/>
</dbReference>
<dbReference type="Proteomes" id="UP000185397">
    <property type="component" value="Segment"/>
</dbReference>
<dbReference type="Proteomes" id="UP000185390">
    <property type="component" value="Segment"/>
</dbReference>
<dbReference type="Proteomes" id="UP000185388">
    <property type="component" value="Segment"/>
</dbReference>
<dbReference type="EMBL" id="KJ019087">
    <property type="protein sequence ID" value="AIX28123.1"/>
    <property type="molecule type" value="Genomic_DNA"/>
</dbReference>
<evidence type="ECO:0000313" key="23">
    <source>
        <dbReference type="EMBL" id="AIX45330.1"/>
    </source>
</evidence>
<dbReference type="EMBL" id="KJ019158">
    <property type="protein sequence ID" value="AIX45538.1"/>
    <property type="molecule type" value="Genomic_DNA"/>
</dbReference>
<dbReference type="Proteomes" id="UP000185404">
    <property type="component" value="Segment"/>
</dbReference>
<dbReference type="EMBL" id="KJ019067">
    <property type="protein sequence ID" value="AIX23672.1"/>
    <property type="molecule type" value="Genomic_DNA"/>
</dbReference>
<evidence type="ECO:0000313" key="9">
    <source>
        <dbReference type="EMBL" id="AIX23672.1"/>
    </source>
</evidence>
<evidence type="ECO:0000313" key="21">
    <source>
        <dbReference type="EMBL" id="AIX40349.1"/>
    </source>
</evidence>
<evidence type="ECO:0000313" key="26">
    <source>
        <dbReference type="Proteomes" id="UP000033004"/>
    </source>
</evidence>
<proteinExistence type="predicted"/>
<dbReference type="EMBL" id="KJ019055">
    <property type="protein sequence ID" value="AIX20876.1"/>
    <property type="molecule type" value="Genomic_DNA"/>
</dbReference>
<dbReference type="Proteomes" id="UP000185400">
    <property type="component" value="Segment"/>
</dbReference>
<dbReference type="EMBL" id="KJ019065">
    <property type="protein sequence ID" value="AIX23177.1"/>
    <property type="molecule type" value="Genomic_DNA"/>
</dbReference>
<evidence type="ECO:0000313" key="7">
    <source>
        <dbReference type="EMBL" id="AIX20876.1"/>
    </source>
</evidence>
<dbReference type="EMBL" id="KJ019088">
    <property type="protein sequence ID" value="AIX28331.1"/>
    <property type="molecule type" value="Genomic_DNA"/>
</dbReference>
<dbReference type="EMBL" id="KJ019163">
    <property type="protein sequence ID" value="AIX46686.1"/>
    <property type="molecule type" value="Genomic_DNA"/>
</dbReference>
<dbReference type="Proteomes" id="UP000185387">
    <property type="component" value="Segment"/>
</dbReference>
<dbReference type="EMBL" id="KJ019038">
    <property type="protein sequence ID" value="AIX17003.1"/>
    <property type="molecule type" value="Genomic_DNA"/>
</dbReference>
<dbReference type="EMBL" id="KJ019153">
    <property type="protein sequence ID" value="AIX44407.1"/>
    <property type="molecule type" value="Genomic_DNA"/>
</dbReference>
<dbReference type="Proteomes" id="UP000185401">
    <property type="component" value="Segment"/>
</dbReference>
<evidence type="ECO:0000313" key="22">
    <source>
        <dbReference type="EMBL" id="AIX44407.1"/>
    </source>
</evidence>
<dbReference type="EMBL" id="KJ019157">
    <property type="protein sequence ID" value="AIX45330.1"/>
    <property type="molecule type" value="Genomic_DNA"/>
</dbReference>
<evidence type="ECO:0000313" key="27">
    <source>
        <dbReference type="Proteomes" id="UP000185387"/>
    </source>
</evidence>
<evidence type="ECO:0000313" key="11">
    <source>
        <dbReference type="EMBL" id="AIX25631.1"/>
    </source>
</evidence>
<dbReference type="Proteomes" id="UP000185398">
    <property type="component" value="Segment"/>
</dbReference>
<dbReference type="Proteomes" id="UP000185399">
    <property type="component" value="Segment"/>
</dbReference>
<dbReference type="EMBL" id="KJ019122">
    <property type="protein sequence ID" value="AIX36833.1"/>
    <property type="molecule type" value="Genomic_DNA"/>
</dbReference>
<evidence type="ECO:0000313" key="25">
    <source>
        <dbReference type="EMBL" id="AIX46686.1"/>
    </source>
</evidence>
<dbReference type="EMBL" id="KJ019114">
    <property type="protein sequence ID" value="AIX35111.1"/>
    <property type="molecule type" value="Genomic_DNA"/>
</dbReference>
<dbReference type="EMBL" id="KJ019081">
    <property type="protein sequence ID" value="AIX26708.1"/>
    <property type="molecule type" value="Genomic_DNA"/>
</dbReference>
<evidence type="ECO:0000313" key="15">
    <source>
        <dbReference type="EMBL" id="AIX28331.1"/>
    </source>
</evidence>
<evidence type="ECO:0000313" key="28">
    <source>
        <dbReference type="Proteomes" id="UP000185405"/>
    </source>
</evidence>
<evidence type="ECO:0000313" key="18">
    <source>
        <dbReference type="EMBL" id="AIX36833.1"/>
    </source>
</evidence>
<protein>
    <submittedName>
        <fullName evidence="13">Uncharacterized protein</fullName>
    </submittedName>
</protein>
<evidence type="ECO:0000313" key="13">
    <source>
        <dbReference type="EMBL" id="AIX27347.1"/>
    </source>
</evidence>
<dbReference type="Proteomes" id="UP000185402">
    <property type="component" value="Segment"/>
</dbReference>
<evidence type="ECO:0000313" key="14">
    <source>
        <dbReference type="EMBL" id="AIX28123.1"/>
    </source>
</evidence>
<evidence type="ECO:0000313" key="10">
    <source>
        <dbReference type="EMBL" id="AIX23882.1"/>
    </source>
</evidence>
<dbReference type="EMBL" id="KJ019033">
    <property type="protein sequence ID" value="AIX15892.1"/>
    <property type="molecule type" value="Genomic_DNA"/>
</dbReference>
<dbReference type="EMBL" id="KJ019135">
    <property type="protein sequence ID" value="AIX39713.1"/>
    <property type="molecule type" value="Genomic_DNA"/>
</dbReference>
<evidence type="ECO:0000313" key="20">
    <source>
        <dbReference type="EMBL" id="AIX40141.1"/>
    </source>
</evidence>
<accession>A0A0E3HEZ5</accession>
<dbReference type="Proteomes" id="UP000185403">
    <property type="component" value="Segment"/>
</dbReference>
<dbReference type="Proteomes" id="UP000185391">
    <property type="component" value="Segment"/>
</dbReference>
<dbReference type="EMBL" id="KJ019084">
    <property type="protein sequence ID" value="AIX27347.1"/>
    <property type="molecule type" value="Genomic_DNA"/>
</dbReference>
<dbReference type="Proteomes" id="UP000185405">
    <property type="component" value="Segment"/>
</dbReference>
<dbReference type="Proteomes" id="UP000185389">
    <property type="component" value="Segment"/>
</dbReference>
<dbReference type="Proteomes" id="UP000185394">
    <property type="component" value="Segment"/>
</dbReference>
<dbReference type="EMBL" id="KJ019039">
    <property type="protein sequence ID" value="AIX17209.1"/>
    <property type="molecule type" value="Genomic_DNA"/>
</dbReference>
<feature type="compositionally biased region" description="Basic and acidic residues" evidence="1">
    <location>
        <begin position="81"/>
        <end position="92"/>
    </location>
</feature>
<dbReference type="Proteomes" id="UP000033004">
    <property type="component" value="Segment"/>
</dbReference>
<dbReference type="Proteomes" id="UP000185407">
    <property type="component" value="Segment"/>
</dbReference>
<evidence type="ECO:0000313" key="19">
    <source>
        <dbReference type="EMBL" id="AIX39713.1"/>
    </source>
</evidence>
<gene>
    <name evidence="19" type="ORF">Syn7803C101_195</name>
    <name evidence="20" type="ORF">Syn7803C104_197</name>
    <name evidence="21" type="ORF">Syn7803C107_195</name>
    <name evidence="22" type="ORF">Syn7803C26_195</name>
    <name evidence="23" type="ORF">Syn7803C31_198</name>
    <name evidence="24" type="ORF">Syn7803C33_195</name>
    <name evidence="25" type="ORF">Syn7803C38_194</name>
    <name evidence="2" type="ORF">Syn7803C42_197</name>
    <name evidence="3" type="ORF">Syn7803C47_196</name>
    <name evidence="4" type="ORF">Syn7803C53_195</name>
    <name evidence="5" type="ORF">Syn7803C59_196</name>
    <name evidence="6" type="ORF">Syn7803C60_193</name>
    <name evidence="7" type="ORF">Syn7803C86_196</name>
    <name evidence="8" type="ORF">Syn7803C99_194</name>
    <name evidence="9" type="ORF">Syn7803US101_193</name>
    <name evidence="10" type="ORF">Syn7803US102_197</name>
    <name evidence="11" type="ORF">Syn7803US112_199</name>
    <name evidence="12" type="ORF">Syn7803US117_193</name>
    <name evidence="13" type="ORF">Syn7803US123_196</name>
    <name evidence="14" type="ORF">Syn7803US19_194</name>
    <name evidence="15" type="ORF">Syn7803US1_195</name>
    <name evidence="16" type="ORF">Syn7803US60_193</name>
    <name evidence="17" type="ORF">Syn7803US62_193</name>
    <name evidence="18" type="ORF">Syn7803US79_197</name>
</gene>
<evidence type="ECO:0000313" key="8">
    <source>
        <dbReference type="EMBL" id="AIX23177.1"/>
    </source>
</evidence>
<dbReference type="Proteomes" id="UP000185408">
    <property type="component" value="Segment"/>
</dbReference>